<dbReference type="SUPFAM" id="SSF52540">
    <property type="entry name" value="P-loop containing nucleoside triphosphate hydrolases"/>
    <property type="match status" value="1"/>
</dbReference>
<dbReference type="InterPro" id="IPR027417">
    <property type="entry name" value="P-loop_NTPase"/>
</dbReference>
<dbReference type="RefSeq" id="WP_188675134.1">
    <property type="nucleotide sequence ID" value="NZ_BMKA01000003.1"/>
</dbReference>
<keyword evidence="6" id="KW-0472">Membrane</keyword>
<evidence type="ECO:0000259" key="7">
    <source>
        <dbReference type="PROSITE" id="PS50893"/>
    </source>
</evidence>
<protein>
    <submittedName>
        <fullName evidence="8">Cytochrome c biogenesis ATP-binding export protein CcmA</fullName>
    </submittedName>
</protein>
<dbReference type="AlphaFoldDB" id="A0A916QXI6"/>
<evidence type="ECO:0000313" key="8">
    <source>
        <dbReference type="EMBL" id="GGA21480.1"/>
    </source>
</evidence>
<dbReference type="EMBL" id="BMKA01000003">
    <property type="protein sequence ID" value="GGA21480.1"/>
    <property type="molecule type" value="Genomic_DNA"/>
</dbReference>
<dbReference type="GO" id="GO:0016887">
    <property type="term" value="F:ATP hydrolysis activity"/>
    <property type="evidence" value="ECO:0007669"/>
    <property type="project" value="InterPro"/>
</dbReference>
<gene>
    <name evidence="8" type="primary">ccmA</name>
    <name evidence="8" type="ORF">GCM10011498_22730</name>
</gene>
<comment type="caution">
    <text evidence="8">The sequence shown here is derived from an EMBL/GenBank/DDBJ whole genome shotgun (WGS) entry which is preliminary data.</text>
</comment>
<accession>A0A916QXI6</accession>
<evidence type="ECO:0000256" key="5">
    <source>
        <dbReference type="ARBA" id="ARBA00022967"/>
    </source>
</evidence>
<dbReference type="GO" id="GO:0022857">
    <property type="term" value="F:transmembrane transporter activity"/>
    <property type="evidence" value="ECO:0007669"/>
    <property type="project" value="InterPro"/>
</dbReference>
<keyword evidence="4 8" id="KW-0067">ATP-binding</keyword>
<sequence>MMTVTDLDCLRGQRRVLSGVSFALDAGDCLILRGPNGAGKTTLLRTLAGLSPAPRGALSTAPEDLVYTGHLDAVKPQLTVAENLTFWQGIYQNAPQDTLNSFDLDELADRPAATLSAGQKRRLGLARLHVSGRKIWLLDEPTTALDADHVARFTDTLQAHCNGGGIAIISTHLDIALPQARTLNVADFAARQDRTADEEADPFLQGAY</sequence>
<keyword evidence="5" id="KW-1278">Translocase</keyword>
<organism evidence="8 9">
    <name type="scientific">Neptunicoccus cionae</name>
    <dbReference type="NCBI Taxonomy" id="2035344"/>
    <lineage>
        <taxon>Bacteria</taxon>
        <taxon>Pseudomonadati</taxon>
        <taxon>Pseudomonadota</taxon>
        <taxon>Alphaproteobacteria</taxon>
        <taxon>Rhodobacterales</taxon>
        <taxon>Paracoccaceae</taxon>
        <taxon>Neptunicoccus</taxon>
    </lineage>
</organism>
<evidence type="ECO:0000256" key="1">
    <source>
        <dbReference type="ARBA" id="ARBA00022448"/>
    </source>
</evidence>
<reference evidence="8" key="1">
    <citation type="journal article" date="2014" name="Int. J. Syst. Evol. Microbiol.">
        <title>Complete genome sequence of Corynebacterium casei LMG S-19264T (=DSM 44701T), isolated from a smear-ripened cheese.</title>
        <authorList>
            <consortium name="US DOE Joint Genome Institute (JGI-PGF)"/>
            <person name="Walter F."/>
            <person name="Albersmeier A."/>
            <person name="Kalinowski J."/>
            <person name="Ruckert C."/>
        </authorList>
    </citation>
    <scope>NUCLEOTIDE SEQUENCE</scope>
    <source>
        <strain evidence="8">CGMCC 1.15880</strain>
    </source>
</reference>
<dbReference type="PANTHER" id="PTHR43499:SF1">
    <property type="entry name" value="ABC TRANSPORTER I FAMILY MEMBER 1"/>
    <property type="match status" value="1"/>
</dbReference>
<dbReference type="Proteomes" id="UP000628017">
    <property type="component" value="Unassembled WGS sequence"/>
</dbReference>
<dbReference type="InterPro" id="IPR003439">
    <property type="entry name" value="ABC_transporter-like_ATP-bd"/>
</dbReference>
<evidence type="ECO:0000256" key="4">
    <source>
        <dbReference type="ARBA" id="ARBA00022840"/>
    </source>
</evidence>
<dbReference type="Pfam" id="PF00005">
    <property type="entry name" value="ABC_tran"/>
    <property type="match status" value="1"/>
</dbReference>
<proteinExistence type="predicted"/>
<keyword evidence="2" id="KW-0547">Nucleotide-binding</keyword>
<dbReference type="GO" id="GO:0005524">
    <property type="term" value="F:ATP binding"/>
    <property type="evidence" value="ECO:0007669"/>
    <property type="project" value="UniProtKB-KW"/>
</dbReference>
<name>A0A916QXI6_9RHOB</name>
<keyword evidence="9" id="KW-1185">Reference proteome</keyword>
<evidence type="ECO:0000313" key="9">
    <source>
        <dbReference type="Proteomes" id="UP000628017"/>
    </source>
</evidence>
<keyword evidence="3" id="KW-0201">Cytochrome c-type biogenesis</keyword>
<dbReference type="InterPro" id="IPR005895">
    <property type="entry name" value="ABC_transptr_haem_export_CcmA"/>
</dbReference>
<reference evidence="8" key="2">
    <citation type="submission" date="2020-09" db="EMBL/GenBank/DDBJ databases">
        <authorList>
            <person name="Sun Q."/>
            <person name="Zhou Y."/>
        </authorList>
    </citation>
    <scope>NUCLEOTIDE SEQUENCE</scope>
    <source>
        <strain evidence="8">CGMCC 1.15880</strain>
    </source>
</reference>
<feature type="domain" description="ABC transporter" evidence="7">
    <location>
        <begin position="2"/>
        <end position="208"/>
    </location>
</feature>
<dbReference type="Gene3D" id="3.40.50.300">
    <property type="entry name" value="P-loop containing nucleotide triphosphate hydrolases"/>
    <property type="match status" value="1"/>
</dbReference>
<evidence type="ECO:0000256" key="3">
    <source>
        <dbReference type="ARBA" id="ARBA00022748"/>
    </source>
</evidence>
<evidence type="ECO:0000256" key="2">
    <source>
        <dbReference type="ARBA" id="ARBA00022741"/>
    </source>
</evidence>
<dbReference type="InterPro" id="IPR003593">
    <property type="entry name" value="AAA+_ATPase"/>
</dbReference>
<dbReference type="NCBIfam" id="TIGR01189">
    <property type="entry name" value="ccmA"/>
    <property type="match status" value="1"/>
</dbReference>
<dbReference type="PROSITE" id="PS50893">
    <property type="entry name" value="ABC_TRANSPORTER_2"/>
    <property type="match status" value="1"/>
</dbReference>
<dbReference type="GO" id="GO:0017004">
    <property type="term" value="P:cytochrome complex assembly"/>
    <property type="evidence" value="ECO:0007669"/>
    <property type="project" value="UniProtKB-KW"/>
</dbReference>
<dbReference type="PANTHER" id="PTHR43499">
    <property type="entry name" value="ABC TRANSPORTER I FAMILY MEMBER 1"/>
    <property type="match status" value="1"/>
</dbReference>
<evidence type="ECO:0000256" key="6">
    <source>
        <dbReference type="ARBA" id="ARBA00023136"/>
    </source>
</evidence>
<dbReference type="SMART" id="SM00382">
    <property type="entry name" value="AAA"/>
    <property type="match status" value="1"/>
</dbReference>
<keyword evidence="1" id="KW-0813">Transport</keyword>